<sequence>MLNVLFGTTVFVSVASFILALFMTRNFTSTHGKSQLFWSIGLWLFFIDALLEILFAIGAADQVLFDIYLFTVAILVQSLSIGSILLLKKPNYNRTYSIFSVIADVLLAITLVMFPTGNILVGGIVAGVLPLAVIIMSSIISFPAALILIATAIISFRKTSNKKMISIIIGTIIVSVAGSLYIVSFPETLYYAELLGIIFLWSGFFNFNSIIRKKEVKNYAVS</sequence>
<dbReference type="KEGG" id="cdiv:CPM_0594"/>
<proteinExistence type="predicted"/>
<reference evidence="2 5" key="1">
    <citation type="submission" date="2016-04" db="EMBL/GenBank/DDBJ databases">
        <authorList>
            <person name="Evans L.H."/>
            <person name="Alamgir A."/>
            <person name="Owens N."/>
            <person name="Weber N.D."/>
            <person name="Virtaneva K."/>
            <person name="Barbian K."/>
            <person name="Babar A."/>
            <person name="Rosenke K."/>
        </authorList>
    </citation>
    <scope>NUCLEOTIDE SEQUENCE [LARGE SCALE GENOMIC DNA]</scope>
    <source>
        <strain evidence="2">S5</strain>
        <strain evidence="5">S5(T) (JCM 30642 \VKM B-2941)</strain>
    </source>
</reference>
<keyword evidence="1" id="KW-0812">Transmembrane</keyword>
<dbReference type="Proteomes" id="UP000187822">
    <property type="component" value="Chromosome I"/>
</dbReference>
<keyword evidence="1" id="KW-1133">Transmembrane helix</keyword>
<dbReference type="EMBL" id="LT671858">
    <property type="protein sequence ID" value="SIM48749.1"/>
    <property type="molecule type" value="Genomic_DNA"/>
</dbReference>
<protein>
    <submittedName>
        <fullName evidence="2">Multipass membrane protein</fullName>
    </submittedName>
</protein>
<evidence type="ECO:0000313" key="5">
    <source>
        <dbReference type="Proteomes" id="UP000195607"/>
    </source>
</evidence>
<feature type="transmembrane region" description="Helical" evidence="1">
    <location>
        <begin position="189"/>
        <end position="207"/>
    </location>
</feature>
<feature type="transmembrane region" description="Helical" evidence="1">
    <location>
        <begin position="36"/>
        <end position="59"/>
    </location>
</feature>
<dbReference type="GeneID" id="41587893"/>
<feature type="transmembrane region" description="Helical" evidence="1">
    <location>
        <begin position="6"/>
        <end position="24"/>
    </location>
</feature>
<accession>A0A1N5TL31</accession>
<dbReference type="Proteomes" id="UP000195607">
    <property type="component" value="Chromosome I"/>
</dbReference>
<feature type="transmembrane region" description="Helical" evidence="1">
    <location>
        <begin position="120"/>
        <end position="153"/>
    </location>
</feature>
<organism evidence="2 5">
    <name type="scientific">Cuniculiplasma divulgatum</name>
    <dbReference type="NCBI Taxonomy" id="1673428"/>
    <lineage>
        <taxon>Archaea</taxon>
        <taxon>Methanobacteriati</taxon>
        <taxon>Thermoplasmatota</taxon>
        <taxon>Thermoplasmata</taxon>
        <taxon>Thermoplasmatales</taxon>
        <taxon>Cuniculiplasmataceae</taxon>
        <taxon>Cuniculiplasma</taxon>
    </lineage>
</organism>
<feature type="transmembrane region" description="Helical" evidence="1">
    <location>
        <begin position="65"/>
        <end position="87"/>
    </location>
</feature>
<evidence type="ECO:0000313" key="3">
    <source>
        <dbReference type="EMBL" id="SJK84469.1"/>
    </source>
</evidence>
<evidence type="ECO:0000256" key="1">
    <source>
        <dbReference type="SAM" id="Phobius"/>
    </source>
</evidence>
<evidence type="ECO:0000313" key="2">
    <source>
        <dbReference type="EMBL" id="SIM48749.1"/>
    </source>
</evidence>
<dbReference type="EMBL" id="LT719092">
    <property type="protein sequence ID" value="SJK84469.1"/>
    <property type="molecule type" value="Genomic_DNA"/>
</dbReference>
<name>A0A1N5TL31_9ARCH</name>
<feature type="transmembrane region" description="Helical" evidence="1">
    <location>
        <begin position="165"/>
        <end position="183"/>
    </location>
</feature>
<reference evidence="3" key="3">
    <citation type="submission" date="2016-06" db="EMBL/GenBank/DDBJ databases">
        <authorList>
            <person name="Olsen C.W."/>
            <person name="Carey S."/>
            <person name="Hinshaw L."/>
            <person name="Karasin A.I."/>
        </authorList>
    </citation>
    <scope>NUCLEOTIDE SEQUENCE [LARGE SCALE GENOMIC DNA]</scope>
    <source>
        <strain evidence="3">PM4</strain>
    </source>
</reference>
<keyword evidence="1" id="KW-0472">Membrane</keyword>
<reference evidence="4" key="2">
    <citation type="submission" date="2016-06" db="EMBL/GenBank/DDBJ databases">
        <authorList>
            <person name="Toshchakov V.S."/>
        </authorList>
    </citation>
    <scope>NUCLEOTIDE SEQUENCE [LARGE SCALE GENOMIC DNA]</scope>
    <source>
        <strain>PM4 (JCM 30641</strain>
        <strain evidence="4">\VKM B-2940)</strain>
    </source>
</reference>
<dbReference type="STRING" id="1673428.CPM_0594"/>
<dbReference type="OrthoDB" id="57311at2157"/>
<gene>
    <name evidence="3" type="ORF">CPM_0594</name>
    <name evidence="2" type="ORF">CSP5_0601</name>
</gene>
<dbReference type="RefSeq" id="WP_021789857.1">
    <property type="nucleotide sequence ID" value="NZ_LT671858.1"/>
</dbReference>
<dbReference type="AlphaFoldDB" id="A0A1N5TL31"/>
<evidence type="ECO:0000313" key="4">
    <source>
        <dbReference type="Proteomes" id="UP000187822"/>
    </source>
</evidence>
<keyword evidence="4" id="KW-1185">Reference proteome</keyword>